<reference evidence="2" key="1">
    <citation type="submission" date="2009-07" db="EMBL/GenBank/DDBJ databases">
        <title>Complete genome sequence of Rothia mucilaginosa DJ.</title>
        <authorList>
            <person name="Yamane K."/>
            <person name="Nambu T."/>
            <person name="Mashimo C."/>
            <person name="Sugimori C."/>
            <person name="Yamanaka T."/>
            <person name="Leung K."/>
            <person name="Fukushima H."/>
        </authorList>
    </citation>
    <scope>NUCLEOTIDE SEQUENCE [LARGE SCALE GENOMIC DNA]</scope>
    <source>
        <strain evidence="2">DY-18</strain>
    </source>
</reference>
<dbReference type="AlphaFoldDB" id="D2NRB1"/>
<keyword evidence="2" id="KW-1185">Reference proteome</keyword>
<gene>
    <name evidence="1" type="ordered locus">RMDY18_03550</name>
</gene>
<organism evidence="1 2">
    <name type="scientific">Rothia mucilaginosa (strain DY-18)</name>
    <name type="common">Stomatococcus mucilaginosus</name>
    <dbReference type="NCBI Taxonomy" id="680646"/>
    <lineage>
        <taxon>Bacteria</taxon>
        <taxon>Bacillati</taxon>
        <taxon>Actinomycetota</taxon>
        <taxon>Actinomycetes</taxon>
        <taxon>Micrococcales</taxon>
        <taxon>Micrococcaceae</taxon>
        <taxon>Rothia</taxon>
    </lineage>
</organism>
<dbReference type="Proteomes" id="UP000001883">
    <property type="component" value="Chromosome"/>
</dbReference>
<dbReference type="EMBL" id="AP011540">
    <property type="protein sequence ID" value="BAI64187.1"/>
    <property type="molecule type" value="Genomic_DNA"/>
</dbReference>
<reference evidence="1 2" key="3">
    <citation type="journal article" date="2010" name="Sequencing">
        <title>Complete Genome Sequence of Rothia mucilaginosa DY-18: A Clinical Isolate with Dense Meshwork-Like Structures from a Persistent Apical Periodontitis Lesion.</title>
        <authorList>
            <person name="Yamane K."/>
            <person name="Nambu T."/>
            <person name="Yamanaka T."/>
            <person name="Mashimo C."/>
            <person name="Sugimori C."/>
            <person name="Leung K.-P."/>
            <person name="Fukushima H."/>
        </authorList>
    </citation>
    <scope>NUCLEOTIDE SEQUENCE [LARGE SCALE GENOMIC DNA]</scope>
    <source>
        <strain evidence="1 2">DY-18</strain>
    </source>
</reference>
<sequence length="430" mass="46552">MCFIQSYAGGRTASGRALAAATTQEAEETTAVVILRLGAGRLSAGAVHRIVGGHGLILGLLRGSLRRAFSLVRLFYSGLLGGRFFNCRLLSNYGFFNRGLLLSLFCKLFVDSLLSHRGLLGSRSFGGHCDRLNRTTHNRSGVDTIRHRRRRLREYHRLLRYNRLSLSRCRRGSGLSGGCRRRGGHPSIVTVGCGSEGAHRGAIHCLFLRGGLSSGLLNSRFGGGTFSSLLRRARVNTCARGQVLGAGALNACLLDFLGGGRLNDESLRAGLISLLRGCGGRKLLSGFFNFGLRSALFGGLLDRLLSRRIVGGRCTHATGQCHGRVRLIGLACNLNGLVNPLGHGGEYIRVQGVEAALPLHGHGDHICIAKDFQVLRNGRLAHAQLFNHCAHRVGLLSENTHNSAASRIRDDRKNIRMHIAIMTYKVAPQA</sequence>
<accession>D2NRB1</accession>
<dbReference type="KEGG" id="rmu:RMDY18_03550"/>
<evidence type="ECO:0000313" key="1">
    <source>
        <dbReference type="EMBL" id="BAI64187.1"/>
    </source>
</evidence>
<reference evidence="1 2" key="2">
    <citation type="journal article" date="2010" name="J Osaka Dent Univ">
        <title>Isolation and identification of Rothia mucilaginosa from persistent apical periodontitis lesions.</title>
        <authorList>
            <person name="Yamane K."/>
            <person name="Yoshida M."/>
            <person name="Fujihira T."/>
            <person name="Baba T."/>
            <person name="Tsuji N."/>
            <person name="Hayashi H."/>
            <person name="Sugimori C."/>
            <person name="Yamanaka T."/>
            <person name="Mashimo C."/>
            <person name="Nambu T."/>
            <person name="Kawai H."/>
            <person name="Fukushima H."/>
        </authorList>
    </citation>
    <scope>NUCLEOTIDE SEQUENCE [LARGE SCALE GENOMIC DNA]</scope>
    <source>
        <strain evidence="1 2">DY-18</strain>
    </source>
</reference>
<evidence type="ECO:0000313" key="2">
    <source>
        <dbReference type="Proteomes" id="UP000001883"/>
    </source>
</evidence>
<proteinExistence type="predicted"/>
<name>D2NRB1_ROTMD</name>
<dbReference type="HOGENOM" id="CLU_637578_0_0_11"/>
<protein>
    <submittedName>
        <fullName evidence="1">Uncharacterized protein</fullName>
    </submittedName>
</protein>